<dbReference type="OrthoDB" id="9763894at2"/>
<dbReference type="Pfam" id="PF01314">
    <property type="entry name" value="AFOR_C"/>
    <property type="match status" value="1"/>
</dbReference>
<dbReference type="InterPro" id="IPR051919">
    <property type="entry name" value="W-dependent_AOR"/>
</dbReference>
<keyword evidence="7" id="KW-0411">Iron-sulfur</keyword>
<keyword evidence="6" id="KW-0408">Iron</keyword>
<comment type="cofactor">
    <cofactor evidence="8">
        <name>tungstopterin</name>
        <dbReference type="ChEBI" id="CHEBI:30402"/>
    </cofactor>
</comment>
<evidence type="ECO:0000256" key="5">
    <source>
        <dbReference type="ARBA" id="ARBA00023002"/>
    </source>
</evidence>
<dbReference type="InterPro" id="IPR013983">
    <property type="entry name" value="Ald_Fedxn_OxRdtase_N"/>
</dbReference>
<dbReference type="InterPro" id="IPR013984">
    <property type="entry name" value="Ald_Fedxn_OxRdtase_dom2"/>
</dbReference>
<evidence type="ECO:0000259" key="9">
    <source>
        <dbReference type="SMART" id="SM00790"/>
    </source>
</evidence>
<evidence type="ECO:0000256" key="6">
    <source>
        <dbReference type="ARBA" id="ARBA00023004"/>
    </source>
</evidence>
<dbReference type="SMART" id="SM00790">
    <property type="entry name" value="AFOR_N"/>
    <property type="match status" value="1"/>
</dbReference>
<dbReference type="GO" id="GO:0051539">
    <property type="term" value="F:4 iron, 4 sulfur cluster binding"/>
    <property type="evidence" value="ECO:0007669"/>
    <property type="project" value="UniProtKB-KW"/>
</dbReference>
<dbReference type="InterPro" id="IPR013985">
    <property type="entry name" value="Ald_Fedxn_OxRdtase_dom3"/>
</dbReference>
<dbReference type="GO" id="GO:0009055">
    <property type="term" value="F:electron transfer activity"/>
    <property type="evidence" value="ECO:0007669"/>
    <property type="project" value="InterPro"/>
</dbReference>
<evidence type="ECO:0000256" key="3">
    <source>
        <dbReference type="ARBA" id="ARBA00022485"/>
    </source>
</evidence>
<evidence type="ECO:0000313" key="10">
    <source>
        <dbReference type="EMBL" id="SFR05643.1"/>
    </source>
</evidence>
<protein>
    <submittedName>
        <fullName evidence="10">Aldehyde:ferredoxin oxidoreductase</fullName>
    </submittedName>
</protein>
<dbReference type="SUPFAM" id="SSF56228">
    <property type="entry name" value="Aldehyde ferredoxin oxidoreductase, N-terminal domain"/>
    <property type="match status" value="1"/>
</dbReference>
<evidence type="ECO:0000313" key="11">
    <source>
        <dbReference type="Proteomes" id="UP000199584"/>
    </source>
</evidence>
<accession>A0A1I6DJJ9</accession>
<organism evidence="10 11">
    <name type="scientific">Desulfoscipio geothermicus DSM 3669</name>
    <dbReference type="NCBI Taxonomy" id="1121426"/>
    <lineage>
        <taxon>Bacteria</taxon>
        <taxon>Bacillati</taxon>
        <taxon>Bacillota</taxon>
        <taxon>Clostridia</taxon>
        <taxon>Eubacteriales</taxon>
        <taxon>Desulfallaceae</taxon>
        <taxon>Desulfoscipio</taxon>
    </lineage>
</organism>
<dbReference type="SUPFAM" id="SSF48310">
    <property type="entry name" value="Aldehyde ferredoxin oxidoreductase, C-terminal domains"/>
    <property type="match status" value="1"/>
</dbReference>
<evidence type="ECO:0000256" key="2">
    <source>
        <dbReference type="ARBA" id="ARBA00011032"/>
    </source>
</evidence>
<dbReference type="Gene3D" id="1.10.599.10">
    <property type="entry name" value="Aldehyde Ferredoxin Oxidoreductase Protein, subunit A, domain 3"/>
    <property type="match status" value="1"/>
</dbReference>
<keyword evidence="4" id="KW-0479">Metal-binding</keyword>
<dbReference type="InterPro" id="IPR036503">
    <property type="entry name" value="Ald_Fedxn_OxRdtase_N_sf"/>
</dbReference>
<dbReference type="GO" id="GO:0046872">
    <property type="term" value="F:metal ion binding"/>
    <property type="evidence" value="ECO:0007669"/>
    <property type="project" value="UniProtKB-KW"/>
</dbReference>
<feature type="domain" description="Aldehyde ferredoxin oxidoreductase N-terminal" evidence="9">
    <location>
        <begin position="1"/>
        <end position="208"/>
    </location>
</feature>
<dbReference type="AlphaFoldDB" id="A0A1I6DJJ9"/>
<dbReference type="STRING" id="39060.SAMN05660706_11265"/>
<dbReference type="PANTHER" id="PTHR30038">
    <property type="entry name" value="ALDEHYDE FERREDOXIN OXIDOREDUCTASE"/>
    <property type="match status" value="1"/>
</dbReference>
<dbReference type="PANTHER" id="PTHR30038:SF0">
    <property type="entry name" value="TUNGSTEN-CONTAINING ALDEHYDE FERREDOXIN OXIDOREDUCTASE"/>
    <property type="match status" value="1"/>
</dbReference>
<dbReference type="Pfam" id="PF02730">
    <property type="entry name" value="AFOR_N"/>
    <property type="match status" value="1"/>
</dbReference>
<comment type="cofactor">
    <cofactor evidence="1">
        <name>[4Fe-4S] cluster</name>
        <dbReference type="ChEBI" id="CHEBI:49883"/>
    </cofactor>
</comment>
<name>A0A1I6DJJ9_9FIRM</name>
<evidence type="ECO:0000256" key="8">
    <source>
        <dbReference type="ARBA" id="ARBA00049934"/>
    </source>
</evidence>
<dbReference type="Gene3D" id="1.10.569.10">
    <property type="entry name" value="Aldehyde Ferredoxin Oxidoreductase Protein, subunit A, domain 2"/>
    <property type="match status" value="1"/>
</dbReference>
<evidence type="ECO:0000256" key="4">
    <source>
        <dbReference type="ARBA" id="ARBA00022723"/>
    </source>
</evidence>
<evidence type="ECO:0000256" key="7">
    <source>
        <dbReference type="ARBA" id="ARBA00023014"/>
    </source>
</evidence>
<keyword evidence="5" id="KW-0560">Oxidoreductase</keyword>
<keyword evidence="11" id="KW-1185">Reference proteome</keyword>
<dbReference type="InterPro" id="IPR036021">
    <property type="entry name" value="Tungsten_al_ferr_oxy-like_C"/>
</dbReference>
<dbReference type="GO" id="GO:0016625">
    <property type="term" value="F:oxidoreductase activity, acting on the aldehyde or oxo group of donors, iron-sulfur protein as acceptor"/>
    <property type="evidence" value="ECO:0007669"/>
    <property type="project" value="InterPro"/>
</dbReference>
<keyword evidence="3" id="KW-0004">4Fe-4S</keyword>
<sequence>MDKILRVNMTTKEVKVEPVPENYAALGGRALTSQFVLDEVVPTCDPLGPLNKLIYAPGLLSGTSAPSSGRLSVGGKSPLTGTIKESNAGGITSQKIANLGYKAIIVEGKPAAGDFSILKITTEGAELLPAGDLAGKGGYDTVAMLREKYGQKVGVIFIGPAGEMLMANAGVGTNDGDGNASRYAGRGGLGAVMGSKGLKAIVIDSPSTFDVPVKDPEKFKDAAKKFAKILLDHPVCGQGLPAYGTNVLMNIINEAGTLPTRNFKFGRFDKASEVSGEKLAEVATARGGKATHACHPGCVMRCSNVYPMPNGKVCAPIEYESAWAFGPNLEVGDLDDVAMMNWLCNDIGLDTIEAGATLGVLMEAGVIPFGDGKAAIKALEEVRTGTPLGRIIGAGATFAGKLYGVTRIPAVKGQAMPAYDPRSCRGNGVTYATTPMGADHTAGYAVTANILKVGGYVDATKDEGQVDLSRNLQIATAAVDATGLCLFVAFAVLDNPEGLPTVVEMINAMYGTSLTTDDVVVLGKSILKNEREFNEKAGFTKADDRLPEFFYNEELPPHNTMFTLTTELDEVFNF</sequence>
<dbReference type="InterPro" id="IPR001203">
    <property type="entry name" value="OxRdtase_Ald_Fedxn_C"/>
</dbReference>
<proteinExistence type="inferred from homology"/>
<evidence type="ECO:0000256" key="1">
    <source>
        <dbReference type="ARBA" id="ARBA00001966"/>
    </source>
</evidence>
<comment type="similarity">
    <text evidence="2">Belongs to the AOR/FOR family.</text>
</comment>
<dbReference type="Proteomes" id="UP000199584">
    <property type="component" value="Unassembled WGS sequence"/>
</dbReference>
<dbReference type="EMBL" id="FOYM01000012">
    <property type="protein sequence ID" value="SFR05643.1"/>
    <property type="molecule type" value="Genomic_DNA"/>
</dbReference>
<reference evidence="11" key="1">
    <citation type="submission" date="2016-10" db="EMBL/GenBank/DDBJ databases">
        <authorList>
            <person name="Varghese N."/>
            <person name="Submissions S."/>
        </authorList>
    </citation>
    <scope>NUCLEOTIDE SEQUENCE [LARGE SCALE GENOMIC DNA]</scope>
    <source>
        <strain evidence="11">DSM 3669</strain>
    </source>
</reference>
<gene>
    <name evidence="10" type="ORF">SAMN05660706_11265</name>
</gene>
<dbReference type="RefSeq" id="WP_092483209.1">
    <property type="nucleotide sequence ID" value="NZ_FOYM01000012.1"/>
</dbReference>
<dbReference type="Gene3D" id="3.60.9.10">
    <property type="entry name" value="Aldehyde ferredoxin oxidoreductase, N-terminal domain"/>
    <property type="match status" value="1"/>
</dbReference>